<evidence type="ECO:0000256" key="7">
    <source>
        <dbReference type="ARBA" id="ARBA00022958"/>
    </source>
</evidence>
<dbReference type="OrthoDB" id="9788285at2"/>
<dbReference type="AlphaFoldDB" id="A0A3M9XPK0"/>
<dbReference type="EMBL" id="QWDD01000001">
    <property type="protein sequence ID" value="RNJ48800.1"/>
    <property type="molecule type" value="Genomic_DNA"/>
</dbReference>
<gene>
    <name evidence="11 12" type="primary">kdpC</name>
    <name evidence="12" type="ORF">D1O30_03325</name>
</gene>
<evidence type="ECO:0000256" key="2">
    <source>
        <dbReference type="ARBA" id="ARBA00022475"/>
    </source>
</evidence>
<comment type="function">
    <text evidence="11">Part of the high-affinity ATP-driven potassium transport (or Kdp) system, which catalyzes the hydrolysis of ATP coupled with the electrogenic transport of potassium into the cytoplasm. This subunit acts as a catalytic chaperone that increases the ATP-binding affinity of the ATP-hydrolyzing subunit KdpB by the formation of a transient KdpB/KdpC/ATP ternary complex.</text>
</comment>
<keyword evidence="4 11" id="KW-0812">Transmembrane</keyword>
<dbReference type="GO" id="GO:0005886">
    <property type="term" value="C:plasma membrane"/>
    <property type="evidence" value="ECO:0007669"/>
    <property type="project" value="UniProtKB-SubCell"/>
</dbReference>
<protein>
    <recommendedName>
        <fullName evidence="11">Potassium-transporting ATPase KdpC subunit</fullName>
    </recommendedName>
    <alternativeName>
        <fullName evidence="11">ATP phosphohydrolase [potassium-transporting] C chain</fullName>
    </alternativeName>
    <alternativeName>
        <fullName evidence="11">Potassium-binding and translocating subunit C</fullName>
    </alternativeName>
    <alternativeName>
        <fullName evidence="11">Potassium-translocating ATPase C chain</fullName>
    </alternativeName>
</protein>
<keyword evidence="2 11" id="KW-1003">Cell membrane</keyword>
<comment type="subcellular location">
    <subcellularLocation>
        <location evidence="11">Cell membrane</location>
        <topology evidence="11">Single-pass membrane protein</topology>
    </subcellularLocation>
</comment>
<evidence type="ECO:0000256" key="1">
    <source>
        <dbReference type="ARBA" id="ARBA00022448"/>
    </source>
</evidence>
<sequence length="199" mass="20581">MLSHIRPAIVMIVLFTALTGLVYPLAITGVAQLALPAQANGNVIERDGTVIGSALIGQNFASDRYFHGRPSATTGSDPADPSKTVDAPYNAANSMGSNLGPTSKKLVDRINAAIEAEFSAGRIDVVAADAATTSASGLDPHISPQFALAQAAAVAKARNLSESQVRAVVEANVEGRILGAIGEPRVNVLLLNMALDRLQ</sequence>
<dbReference type="PANTHER" id="PTHR30042">
    <property type="entry name" value="POTASSIUM-TRANSPORTING ATPASE C CHAIN"/>
    <property type="match status" value="1"/>
</dbReference>
<dbReference type="PANTHER" id="PTHR30042:SF2">
    <property type="entry name" value="POTASSIUM-TRANSPORTING ATPASE KDPC SUBUNIT"/>
    <property type="match status" value="1"/>
</dbReference>
<keyword evidence="7 11" id="KW-0630">Potassium</keyword>
<reference evidence="12 13" key="1">
    <citation type="submission" date="2018-08" db="EMBL/GenBank/DDBJ databases">
        <title>Genome sequence of Methylocystis hirsuta CSC1, a methanotroph able to accumulate PHAs.</title>
        <authorList>
            <person name="Bordel S."/>
            <person name="Rodriguez E."/>
            <person name="Gancedo J."/>
            <person name="Munoz R."/>
        </authorList>
    </citation>
    <scope>NUCLEOTIDE SEQUENCE [LARGE SCALE GENOMIC DNA]</scope>
    <source>
        <strain evidence="12 13">CSC1</strain>
    </source>
</reference>
<keyword evidence="3 11" id="KW-0633">Potassium transport</keyword>
<keyword evidence="10 11" id="KW-0472">Membrane</keyword>
<evidence type="ECO:0000313" key="13">
    <source>
        <dbReference type="Proteomes" id="UP000268623"/>
    </source>
</evidence>
<keyword evidence="5 11" id="KW-0547">Nucleotide-binding</keyword>
<proteinExistence type="inferred from homology"/>
<keyword evidence="6 11" id="KW-0067">ATP-binding</keyword>
<accession>A0A3M9XPK0</accession>
<comment type="caution">
    <text evidence="12">The sequence shown here is derived from an EMBL/GenBank/DDBJ whole genome shotgun (WGS) entry which is preliminary data.</text>
</comment>
<dbReference type="NCBIfam" id="NF001454">
    <property type="entry name" value="PRK00315.1"/>
    <property type="match status" value="1"/>
</dbReference>
<dbReference type="InterPro" id="IPR003820">
    <property type="entry name" value="KdpC"/>
</dbReference>
<dbReference type="RefSeq" id="WP_123174796.1">
    <property type="nucleotide sequence ID" value="NZ_QWDD01000001.1"/>
</dbReference>
<dbReference type="Pfam" id="PF02669">
    <property type="entry name" value="KdpC"/>
    <property type="match status" value="1"/>
</dbReference>
<dbReference type="GO" id="GO:0005524">
    <property type="term" value="F:ATP binding"/>
    <property type="evidence" value="ECO:0007669"/>
    <property type="project" value="UniProtKB-UniRule"/>
</dbReference>
<evidence type="ECO:0000256" key="10">
    <source>
        <dbReference type="ARBA" id="ARBA00023136"/>
    </source>
</evidence>
<evidence type="ECO:0000256" key="3">
    <source>
        <dbReference type="ARBA" id="ARBA00022538"/>
    </source>
</evidence>
<evidence type="ECO:0000256" key="8">
    <source>
        <dbReference type="ARBA" id="ARBA00022989"/>
    </source>
</evidence>
<keyword evidence="9 11" id="KW-0406">Ion transport</keyword>
<dbReference type="HAMAP" id="MF_00276">
    <property type="entry name" value="KdpC"/>
    <property type="match status" value="1"/>
</dbReference>
<evidence type="ECO:0000256" key="11">
    <source>
        <dbReference type="HAMAP-Rule" id="MF_00276"/>
    </source>
</evidence>
<dbReference type="GO" id="GO:0008556">
    <property type="term" value="F:P-type potassium transmembrane transporter activity"/>
    <property type="evidence" value="ECO:0007669"/>
    <property type="project" value="InterPro"/>
</dbReference>
<dbReference type="Proteomes" id="UP000268623">
    <property type="component" value="Unassembled WGS sequence"/>
</dbReference>
<comment type="similarity">
    <text evidence="11">Belongs to the KdpC family.</text>
</comment>
<name>A0A3M9XPK0_9HYPH</name>
<keyword evidence="8 11" id="KW-1133">Transmembrane helix</keyword>
<dbReference type="PIRSF" id="PIRSF001296">
    <property type="entry name" value="K_ATPase_KdpC"/>
    <property type="match status" value="1"/>
</dbReference>
<organism evidence="12 13">
    <name type="scientific">Methylocystis hirsuta</name>
    <dbReference type="NCBI Taxonomy" id="369798"/>
    <lineage>
        <taxon>Bacteria</taxon>
        <taxon>Pseudomonadati</taxon>
        <taxon>Pseudomonadota</taxon>
        <taxon>Alphaproteobacteria</taxon>
        <taxon>Hyphomicrobiales</taxon>
        <taxon>Methylocystaceae</taxon>
        <taxon>Methylocystis</taxon>
    </lineage>
</organism>
<evidence type="ECO:0000313" key="12">
    <source>
        <dbReference type="EMBL" id="RNJ48800.1"/>
    </source>
</evidence>
<evidence type="ECO:0000256" key="5">
    <source>
        <dbReference type="ARBA" id="ARBA00022741"/>
    </source>
</evidence>
<evidence type="ECO:0000256" key="6">
    <source>
        <dbReference type="ARBA" id="ARBA00022840"/>
    </source>
</evidence>
<comment type="subunit">
    <text evidence="11">The system is composed of three essential subunits: KdpA, KdpB and KdpC.</text>
</comment>
<keyword evidence="1 11" id="KW-0813">Transport</keyword>
<keyword evidence="13" id="KW-1185">Reference proteome</keyword>
<evidence type="ECO:0000256" key="4">
    <source>
        <dbReference type="ARBA" id="ARBA00022692"/>
    </source>
</evidence>
<dbReference type="NCBIfam" id="TIGR00681">
    <property type="entry name" value="kdpC"/>
    <property type="match status" value="1"/>
</dbReference>
<evidence type="ECO:0000256" key="9">
    <source>
        <dbReference type="ARBA" id="ARBA00023065"/>
    </source>
</evidence>